<accession>A0A3B7MWD3</accession>
<dbReference type="Gene3D" id="1.25.40.390">
    <property type="match status" value="1"/>
</dbReference>
<organism evidence="9 10">
    <name type="scientific">Paraflavitalea soli</name>
    <dbReference type="NCBI Taxonomy" id="2315862"/>
    <lineage>
        <taxon>Bacteria</taxon>
        <taxon>Pseudomonadati</taxon>
        <taxon>Bacteroidota</taxon>
        <taxon>Chitinophagia</taxon>
        <taxon>Chitinophagales</taxon>
        <taxon>Chitinophagaceae</taxon>
        <taxon>Paraflavitalea</taxon>
    </lineage>
</organism>
<feature type="chain" id="PRO_5017747256" evidence="6">
    <location>
        <begin position="21"/>
        <end position="523"/>
    </location>
</feature>
<evidence type="ECO:0000259" key="8">
    <source>
        <dbReference type="Pfam" id="PF14322"/>
    </source>
</evidence>
<keyword evidence="3 6" id="KW-0732">Signal</keyword>
<dbReference type="CDD" id="cd08977">
    <property type="entry name" value="SusD"/>
    <property type="match status" value="1"/>
</dbReference>
<dbReference type="RefSeq" id="WP_119051864.1">
    <property type="nucleotide sequence ID" value="NZ_CP032157.1"/>
</dbReference>
<proteinExistence type="inferred from homology"/>
<sequence>MKTCSYIICTLLLAGLMASCNKIIDLKPESNVDVENYYKNYDEVKVALTGCYNGLQKPLETEWMMTELRSDVTKQGATGSTAVANIELNDLNTYLQNSGHSQVYNYWFYTYKNIRSANYVLRSLGVSYSNGQIFLGEGTAQMEEDRRKQLAGEALFIRAYHYFNLVRLFGGVFLLTDPKTPAELKQVNRSSVDDCYKLIVADLEAAKNYLPRKSFSAQAQEDLGRATVWAAESLLAKVYLSTNRKTDALTLLEDVITASGHDLLTSYADVFSINNEMNKEIVFAVRYKAGGLGLGNYMANSFAALNSGSAIVNGNGSGLNYPTAQMESKYIVPATGGADKRRDVTIGKYNGNPYMKKFTSPVMIKNDAENDFPVIRFADVLLLKAEALGFSQAAVDIINRIRSRAGAIVYPGTGNFTAAFYLYPDAGAEATTDANFLGRLLDERRIELAFENHRLFDLYRTGQFENVMNTYYTYEYDTHYKKFKPAIPLDELKNNIRIRTLLPIPQREMDSNNQIVITQNQGY</sequence>
<dbReference type="AlphaFoldDB" id="A0A3B7MWD3"/>
<dbReference type="Pfam" id="PF14322">
    <property type="entry name" value="SusD-like_3"/>
    <property type="match status" value="1"/>
</dbReference>
<dbReference type="KEGG" id="pseg:D3H65_19240"/>
<name>A0A3B7MWD3_9BACT</name>
<keyword evidence="5" id="KW-0998">Cell outer membrane</keyword>
<gene>
    <name evidence="9" type="ORF">D3H65_19240</name>
</gene>
<dbReference type="Pfam" id="PF07980">
    <property type="entry name" value="SusD_RagB"/>
    <property type="match status" value="1"/>
</dbReference>
<evidence type="ECO:0000259" key="7">
    <source>
        <dbReference type="Pfam" id="PF07980"/>
    </source>
</evidence>
<evidence type="ECO:0000256" key="1">
    <source>
        <dbReference type="ARBA" id="ARBA00004442"/>
    </source>
</evidence>
<feature type="domain" description="SusD-like N-terminal" evidence="8">
    <location>
        <begin position="43"/>
        <end position="240"/>
    </location>
</feature>
<evidence type="ECO:0000256" key="4">
    <source>
        <dbReference type="ARBA" id="ARBA00023136"/>
    </source>
</evidence>
<reference evidence="9 10" key="1">
    <citation type="submission" date="2018-09" db="EMBL/GenBank/DDBJ databases">
        <title>Genome sequencing of strain 6GH32-13.</title>
        <authorList>
            <person name="Weon H.-Y."/>
            <person name="Heo J."/>
            <person name="Kwon S.-W."/>
        </authorList>
    </citation>
    <scope>NUCLEOTIDE SEQUENCE [LARGE SCALE GENOMIC DNA]</scope>
    <source>
        <strain evidence="9 10">5GH32-13</strain>
    </source>
</reference>
<dbReference type="InterPro" id="IPR011990">
    <property type="entry name" value="TPR-like_helical_dom_sf"/>
</dbReference>
<feature type="signal peptide" evidence="6">
    <location>
        <begin position="1"/>
        <end position="20"/>
    </location>
</feature>
<evidence type="ECO:0000256" key="5">
    <source>
        <dbReference type="ARBA" id="ARBA00023237"/>
    </source>
</evidence>
<protein>
    <submittedName>
        <fullName evidence="9">RagB/SusD family nutrient uptake outer membrane protein</fullName>
    </submittedName>
</protein>
<evidence type="ECO:0000256" key="6">
    <source>
        <dbReference type="SAM" id="SignalP"/>
    </source>
</evidence>
<keyword evidence="4" id="KW-0472">Membrane</keyword>
<comment type="subcellular location">
    <subcellularLocation>
        <location evidence="1">Cell outer membrane</location>
    </subcellularLocation>
</comment>
<feature type="domain" description="RagB/SusD" evidence="7">
    <location>
        <begin position="350"/>
        <end position="523"/>
    </location>
</feature>
<dbReference type="EMBL" id="CP032157">
    <property type="protein sequence ID" value="AXY75985.1"/>
    <property type="molecule type" value="Genomic_DNA"/>
</dbReference>
<comment type="similarity">
    <text evidence="2">Belongs to the SusD family.</text>
</comment>
<evidence type="ECO:0000256" key="2">
    <source>
        <dbReference type="ARBA" id="ARBA00006275"/>
    </source>
</evidence>
<evidence type="ECO:0000313" key="9">
    <source>
        <dbReference type="EMBL" id="AXY75985.1"/>
    </source>
</evidence>
<dbReference type="SUPFAM" id="SSF48452">
    <property type="entry name" value="TPR-like"/>
    <property type="match status" value="1"/>
</dbReference>
<dbReference type="InterPro" id="IPR012944">
    <property type="entry name" value="SusD_RagB_dom"/>
</dbReference>
<evidence type="ECO:0000256" key="3">
    <source>
        <dbReference type="ARBA" id="ARBA00022729"/>
    </source>
</evidence>
<keyword evidence="10" id="KW-1185">Reference proteome</keyword>
<dbReference type="InterPro" id="IPR033985">
    <property type="entry name" value="SusD-like_N"/>
</dbReference>
<evidence type="ECO:0000313" key="10">
    <source>
        <dbReference type="Proteomes" id="UP000263900"/>
    </source>
</evidence>
<dbReference type="GO" id="GO:0009279">
    <property type="term" value="C:cell outer membrane"/>
    <property type="evidence" value="ECO:0007669"/>
    <property type="project" value="UniProtKB-SubCell"/>
</dbReference>
<dbReference type="OrthoDB" id="993981at2"/>
<dbReference type="Proteomes" id="UP000263900">
    <property type="component" value="Chromosome"/>
</dbReference>
<dbReference type="PROSITE" id="PS51257">
    <property type="entry name" value="PROKAR_LIPOPROTEIN"/>
    <property type="match status" value="1"/>
</dbReference>